<keyword evidence="3" id="KW-0808">Transferase</keyword>
<reference evidence="3 4" key="1">
    <citation type="submission" date="2011-09" db="EMBL/GenBank/DDBJ databases">
        <title>The draft genome of Paenibacillus lactis 154.</title>
        <authorList>
            <consortium name="US DOE Joint Genome Institute (JGI-PGF)"/>
            <person name="Lucas S."/>
            <person name="Han J."/>
            <person name="Lapidus A."/>
            <person name="Cheng J.-F."/>
            <person name="Goodwin L."/>
            <person name="Pitluck S."/>
            <person name="Peters L."/>
            <person name="Land M.L."/>
            <person name="Hauser L."/>
            <person name="Siebers A."/>
            <person name="Thelen M."/>
            <person name="Hugenholtz P."/>
            <person name="Allgaier M."/>
            <person name="Woyke T.J."/>
        </authorList>
    </citation>
    <scope>NUCLEOTIDE SEQUENCE [LARGE SCALE GENOMIC DNA]</scope>
    <source>
        <strain evidence="3 4">154</strain>
    </source>
</reference>
<protein>
    <submittedName>
        <fullName evidence="3">Chloramphenicol phosphotransferase family protein</fullName>
    </submittedName>
</protein>
<accession>G4HJX2</accession>
<name>G4HJX2_9BACL</name>
<dbReference type="InterPro" id="IPR027417">
    <property type="entry name" value="P-loop_NTPase"/>
</dbReference>
<dbReference type="Pfam" id="PF07931">
    <property type="entry name" value="CPT"/>
    <property type="match status" value="1"/>
</dbReference>
<dbReference type="InterPro" id="IPR012853">
    <property type="entry name" value="CPT"/>
</dbReference>
<feature type="binding site" evidence="2">
    <location>
        <begin position="48"/>
        <end position="55"/>
    </location>
    <ligand>
        <name>ATP</name>
        <dbReference type="ChEBI" id="CHEBI:30616"/>
    </ligand>
</feature>
<dbReference type="GO" id="GO:0016740">
    <property type="term" value="F:transferase activity"/>
    <property type="evidence" value="ECO:0007669"/>
    <property type="project" value="UniProtKB-KW"/>
</dbReference>
<dbReference type="SUPFAM" id="SSF52540">
    <property type="entry name" value="P-loop containing nucleoside triphosphate hydrolases"/>
    <property type="match status" value="1"/>
</dbReference>
<dbReference type="Gene3D" id="3.40.50.300">
    <property type="entry name" value="P-loop containing nucleotide triphosphate hydrolases"/>
    <property type="match status" value="1"/>
</dbReference>
<dbReference type="PIRSF" id="PIRSF007531">
    <property type="entry name" value="CPT"/>
    <property type="match status" value="1"/>
</dbReference>
<evidence type="ECO:0000256" key="1">
    <source>
        <dbReference type="PIRSR" id="PIRSR007531-1"/>
    </source>
</evidence>
<organism evidence="3 4">
    <name type="scientific">Paenibacillus lactis 154</name>
    <dbReference type="NCBI Taxonomy" id="743719"/>
    <lineage>
        <taxon>Bacteria</taxon>
        <taxon>Bacillati</taxon>
        <taxon>Bacillota</taxon>
        <taxon>Bacilli</taxon>
        <taxon>Bacillales</taxon>
        <taxon>Paenibacillaceae</taxon>
        <taxon>Paenibacillus</taxon>
    </lineage>
</organism>
<gene>
    <name evidence="3" type="ORF">PaelaDRAFT_4319</name>
</gene>
<dbReference type="AlphaFoldDB" id="G4HJX2"/>
<dbReference type="EMBL" id="AGIP01000010">
    <property type="protein sequence ID" value="EHB62576.1"/>
    <property type="molecule type" value="Genomic_DNA"/>
</dbReference>
<evidence type="ECO:0000256" key="2">
    <source>
        <dbReference type="PIRSR" id="PIRSR007531-2"/>
    </source>
</evidence>
<dbReference type="eggNOG" id="COG3896">
    <property type="taxonomic scope" value="Bacteria"/>
</dbReference>
<dbReference type="GO" id="GO:0005524">
    <property type="term" value="F:ATP binding"/>
    <property type="evidence" value="ECO:0007669"/>
    <property type="project" value="InterPro"/>
</dbReference>
<proteinExistence type="predicted"/>
<evidence type="ECO:0000313" key="4">
    <source>
        <dbReference type="Proteomes" id="UP000003891"/>
    </source>
</evidence>
<sequence length="232" mass="26880">MVSTFYILLKKVKALPIWQEIRRYVNATPILYVRVIRLKQGIIVLMNGTSSSGKTSISIELMNQTEIPFHYLSIDHFIKEFNTKFLDVVEPTREVDQQRIGQIIFDPLLSVYYSTIKLFSEIGVNVIVDTVIDNDKWLNECLDLFFDQPTLFVGVICSKEELIRREQARGDRVIGLAASQFNKVYSVDEYDLRVNTEKMNPKECAEKILSYMKSNKEYLAFKNLSKRDVSVS</sequence>
<evidence type="ECO:0000313" key="3">
    <source>
        <dbReference type="EMBL" id="EHB62576.1"/>
    </source>
</evidence>
<dbReference type="Proteomes" id="UP000003891">
    <property type="component" value="Unassembled WGS sequence"/>
</dbReference>
<feature type="active site" evidence="1">
    <location>
        <position position="75"/>
    </location>
</feature>
<dbReference type="STRING" id="743719.PaelaDRAFT_4319"/>